<keyword evidence="7" id="KW-1185">Reference proteome</keyword>
<dbReference type="STRING" id="1440763.BJI69_09810"/>
<gene>
    <name evidence="6" type="ORF">BJI69_09810</name>
</gene>
<accession>A0A1L3ESW2</accession>
<feature type="domain" description="Glycosyltransferase subfamily 4-like N-terminal" evidence="5">
    <location>
        <begin position="20"/>
        <end position="163"/>
    </location>
</feature>
<reference evidence="7" key="1">
    <citation type="submission" date="2016-09" db="EMBL/GenBank/DDBJ databases">
        <authorList>
            <person name="Lysoe E."/>
        </authorList>
    </citation>
    <scope>NUCLEOTIDE SEQUENCE [LARGE SCALE GENOMIC DNA]</scope>
    <source>
        <strain evidence="7">LJ96T</strain>
    </source>
</reference>
<evidence type="ECO:0000313" key="7">
    <source>
        <dbReference type="Proteomes" id="UP000182987"/>
    </source>
</evidence>
<evidence type="ECO:0000259" key="4">
    <source>
        <dbReference type="Pfam" id="PF00534"/>
    </source>
</evidence>
<evidence type="ECO:0000313" key="6">
    <source>
        <dbReference type="EMBL" id="APG04163.1"/>
    </source>
</evidence>
<dbReference type="CDD" id="cd03811">
    <property type="entry name" value="GT4_GT28_WabH-like"/>
    <property type="match status" value="1"/>
</dbReference>
<dbReference type="EMBL" id="CP017480">
    <property type="protein sequence ID" value="APG04163.1"/>
    <property type="molecule type" value="Genomic_DNA"/>
</dbReference>
<dbReference type="Gene3D" id="3.40.50.2000">
    <property type="entry name" value="Glycogen Phosphorylase B"/>
    <property type="match status" value="2"/>
</dbReference>
<dbReference type="Pfam" id="PF00534">
    <property type="entry name" value="Glycos_transf_1"/>
    <property type="match status" value="1"/>
</dbReference>
<proteinExistence type="inferred from homology"/>
<dbReference type="KEGG" id="lrz:BJI69_09810"/>
<organism evidence="6 7">
    <name type="scientific">Luteibacter rhizovicinus DSM 16549</name>
    <dbReference type="NCBI Taxonomy" id="1440763"/>
    <lineage>
        <taxon>Bacteria</taxon>
        <taxon>Pseudomonadati</taxon>
        <taxon>Pseudomonadota</taxon>
        <taxon>Gammaproteobacteria</taxon>
        <taxon>Lysobacterales</taxon>
        <taxon>Rhodanobacteraceae</taxon>
        <taxon>Luteibacter</taxon>
    </lineage>
</organism>
<protein>
    <recommendedName>
        <fullName evidence="8">Glycosyltransferase</fullName>
    </recommendedName>
</protein>
<dbReference type="GO" id="GO:1901135">
    <property type="term" value="P:carbohydrate derivative metabolic process"/>
    <property type="evidence" value="ECO:0007669"/>
    <property type="project" value="UniProtKB-ARBA"/>
</dbReference>
<evidence type="ECO:0000259" key="5">
    <source>
        <dbReference type="Pfam" id="PF13439"/>
    </source>
</evidence>
<dbReference type="OrthoDB" id="9062832at2"/>
<dbReference type="Proteomes" id="UP000182987">
    <property type="component" value="Chromosome"/>
</dbReference>
<sequence>MKYRGRIMRIHYVVTSLESGGAEFIIPDIARVIRDLGHEFHVFACEPRDRMAEPRLIEAGVPYTLMSDRPASKLASMYRYAKAVRASPPDLIWTSLSRATRVGQLVGSMFGIPVVSWKHSADAKGYIRRSQQRSHLWIADSQDVAYYLEESMGVEPGRIATWPLFNPTFAETLPPRWNGVGPLRIGSSGRLHPQKNYDLLIRSVDRLRREDPETYSRIDVSIAGDGPLRGELQGLIESLGLQHKVTLMGWVSDVPAYLRGLHLYVQPSSYEGMCIAAHEAMAAGLPIAATPVGEMRRSVQPGVTGVLIEGNIVGDLAAAIREFAAHPERLATFGDNARAYVERNMGVGAFARHGSDLLRRIEHDVLQGSARLAGSRKLGPDIAVAPRARHGAANRRPPVVTGTD</sequence>
<dbReference type="InterPro" id="IPR028098">
    <property type="entry name" value="Glyco_trans_4-like_N"/>
</dbReference>
<keyword evidence="2" id="KW-0328">Glycosyltransferase</keyword>
<evidence type="ECO:0000256" key="1">
    <source>
        <dbReference type="ARBA" id="ARBA00009481"/>
    </source>
</evidence>
<dbReference type="GO" id="GO:0016757">
    <property type="term" value="F:glycosyltransferase activity"/>
    <property type="evidence" value="ECO:0007669"/>
    <property type="project" value="UniProtKB-KW"/>
</dbReference>
<comment type="similarity">
    <text evidence="1">Belongs to the glycosyltransferase group 1 family. Glycosyltransferase 4 subfamily.</text>
</comment>
<feature type="domain" description="Glycosyl transferase family 1" evidence="4">
    <location>
        <begin position="184"/>
        <end position="339"/>
    </location>
</feature>
<name>A0A1L3ESW2_9GAMM</name>
<dbReference type="InterPro" id="IPR001296">
    <property type="entry name" value="Glyco_trans_1"/>
</dbReference>
<dbReference type="PANTHER" id="PTHR12526:SF640">
    <property type="entry name" value="COLANIC ACID BIOSYNTHESIS GLYCOSYLTRANSFERASE WCAL-RELATED"/>
    <property type="match status" value="1"/>
</dbReference>
<evidence type="ECO:0000256" key="2">
    <source>
        <dbReference type="ARBA" id="ARBA00022676"/>
    </source>
</evidence>
<keyword evidence="3" id="KW-0808">Transferase</keyword>
<dbReference type="SUPFAM" id="SSF53756">
    <property type="entry name" value="UDP-Glycosyltransferase/glycogen phosphorylase"/>
    <property type="match status" value="1"/>
</dbReference>
<dbReference type="PANTHER" id="PTHR12526">
    <property type="entry name" value="GLYCOSYLTRANSFERASE"/>
    <property type="match status" value="1"/>
</dbReference>
<dbReference type="Pfam" id="PF13439">
    <property type="entry name" value="Glyco_transf_4"/>
    <property type="match status" value="1"/>
</dbReference>
<dbReference type="AlphaFoldDB" id="A0A1L3ESW2"/>
<evidence type="ECO:0008006" key="8">
    <source>
        <dbReference type="Google" id="ProtNLM"/>
    </source>
</evidence>
<evidence type="ECO:0000256" key="3">
    <source>
        <dbReference type="ARBA" id="ARBA00022679"/>
    </source>
</evidence>